<accession>A0A803PUR1</accession>
<dbReference type="Proteomes" id="UP000596661">
    <property type="component" value="Chromosome 6"/>
</dbReference>
<reference evidence="1" key="1">
    <citation type="submission" date="2018-11" db="EMBL/GenBank/DDBJ databases">
        <authorList>
            <person name="Grassa J C."/>
        </authorList>
    </citation>
    <scope>NUCLEOTIDE SEQUENCE [LARGE SCALE GENOMIC DNA]</scope>
</reference>
<name>A0A803PUR1_CANSA</name>
<dbReference type="Gramene" id="evm.model.06.1492">
    <property type="protein sequence ID" value="cds.evm.model.06.1492"/>
    <property type="gene ID" value="evm.TU.06.1492"/>
</dbReference>
<evidence type="ECO:0000313" key="2">
    <source>
        <dbReference type="Proteomes" id="UP000596661"/>
    </source>
</evidence>
<dbReference type="EMBL" id="UZAU01000613">
    <property type="status" value="NOT_ANNOTATED_CDS"/>
    <property type="molecule type" value="Genomic_DNA"/>
</dbReference>
<sequence>MDEFLNNVSTALVLPPDENTIFTYDVGLSSSSPATISLLLKLHTIQPYNRSSLMKTLSGIWSSQCHFPVFVSEHADGMFLVTFGYERDKDGNFSSAPALSAAGFGSTIQAGDSSMGTSPATGQLDFTVRGKDLASASGVKRPSFQPQQVVVGGFMRSQLKRARFGDWEVEFSLKATDLEQAGDGCDAEATSRILDCLGPSLEDPKIDFLAQPFTTQEVKKAIFDLSGDRAPGLDGLNAYFYQKNWATLGHDFVHAVLECLNNGANFSDIHTTLIALIPKK</sequence>
<dbReference type="EnsemblPlants" id="evm.model.06.1492">
    <property type="protein sequence ID" value="cds.evm.model.06.1492"/>
    <property type="gene ID" value="evm.TU.06.1492"/>
</dbReference>
<evidence type="ECO:0000313" key="1">
    <source>
        <dbReference type="EnsemblPlants" id="cds.evm.model.06.1492"/>
    </source>
</evidence>
<protein>
    <submittedName>
        <fullName evidence="1">Uncharacterized protein</fullName>
    </submittedName>
</protein>
<organism evidence="1 2">
    <name type="scientific">Cannabis sativa</name>
    <name type="common">Hemp</name>
    <name type="synonym">Marijuana</name>
    <dbReference type="NCBI Taxonomy" id="3483"/>
    <lineage>
        <taxon>Eukaryota</taxon>
        <taxon>Viridiplantae</taxon>
        <taxon>Streptophyta</taxon>
        <taxon>Embryophyta</taxon>
        <taxon>Tracheophyta</taxon>
        <taxon>Spermatophyta</taxon>
        <taxon>Magnoliopsida</taxon>
        <taxon>eudicotyledons</taxon>
        <taxon>Gunneridae</taxon>
        <taxon>Pentapetalae</taxon>
        <taxon>rosids</taxon>
        <taxon>fabids</taxon>
        <taxon>Rosales</taxon>
        <taxon>Cannabaceae</taxon>
        <taxon>Cannabis</taxon>
    </lineage>
</organism>
<keyword evidence="2" id="KW-1185">Reference proteome</keyword>
<proteinExistence type="predicted"/>
<dbReference type="AlphaFoldDB" id="A0A803PUR1"/>
<reference evidence="1" key="2">
    <citation type="submission" date="2021-03" db="UniProtKB">
        <authorList>
            <consortium name="EnsemblPlants"/>
        </authorList>
    </citation>
    <scope>IDENTIFICATION</scope>
</reference>